<sequence length="322" mass="35686">MPRIPDDTLDVAFYLYPSEAAAKAGQEAGGTGFVVMVPFERVDGLAVILVTNKHVIQQGHTFVRLNRKDGSAPDVFEIDPVEWYPHSGPHDVAVAIGVGNGKVHSFSKSVHYEQLLTRDMVREYDIGIGDDVFMIGRFIGHDGKTHNRPSVRFGNISVDVGNIYNSSSGHNEESYAVEVKSKPGYSGSCVLVYALKSSTSRRSEKKEFVLCLGINWGHILERRPVLDDTGKEVEPKRYVRVPSDMSGIVPAWRILELIDSAKVRNGLKMIEDKTILYEGERRSSVEPTVAEQDRPATDENPRHREGFTALLNVAARTPPQGD</sequence>
<accession>A0A838B8G4</accession>
<dbReference type="RefSeq" id="WP_181059098.1">
    <property type="nucleotide sequence ID" value="NZ_JACDTY010000008.1"/>
</dbReference>
<evidence type="ECO:0000313" key="2">
    <source>
        <dbReference type="EMBL" id="MBA1142259.1"/>
    </source>
</evidence>
<protein>
    <recommendedName>
        <fullName evidence="4">Serine protease</fullName>
    </recommendedName>
</protein>
<organism evidence="2 3">
    <name type="scientific">Mesorhizobium neociceri</name>
    <dbReference type="NCBI Taxonomy" id="1307853"/>
    <lineage>
        <taxon>Bacteria</taxon>
        <taxon>Pseudomonadati</taxon>
        <taxon>Pseudomonadota</taxon>
        <taxon>Alphaproteobacteria</taxon>
        <taxon>Hyphomicrobiales</taxon>
        <taxon>Phyllobacteriaceae</taxon>
        <taxon>Mesorhizobium</taxon>
    </lineage>
</organism>
<keyword evidence="3" id="KW-1185">Reference proteome</keyword>
<dbReference type="EMBL" id="JACDTY010000008">
    <property type="protein sequence ID" value="MBA1142259.1"/>
    <property type="molecule type" value="Genomic_DNA"/>
</dbReference>
<gene>
    <name evidence="2" type="ORF">H0241_18575</name>
</gene>
<reference evidence="2 3" key="1">
    <citation type="submission" date="2020-07" db="EMBL/GenBank/DDBJ databases">
        <title>Definition of the novel symbiovar canariense within Mesorhizobium novociceri, a new species of genus Mesorhizobium nodulating Cicer canariense in the Caldera de Taburiente National Park (La Palma, Canary Islands).</title>
        <authorList>
            <person name="Leon-Barrios M."/>
            <person name="Perez-Yepez J."/>
            <person name="Flores-Felix J.D."/>
            <person name="Ramirez-Baena M.H."/>
            <person name="Pulido-Suarez L."/>
            <person name="Igual J.M."/>
            <person name="Velazquez E."/>
            <person name="Peix A."/>
        </authorList>
    </citation>
    <scope>NUCLEOTIDE SEQUENCE [LARGE SCALE GENOMIC DNA]</scope>
    <source>
        <strain evidence="2 3">CCANP35</strain>
    </source>
</reference>
<feature type="region of interest" description="Disordered" evidence="1">
    <location>
        <begin position="282"/>
        <end position="305"/>
    </location>
</feature>
<evidence type="ECO:0000256" key="1">
    <source>
        <dbReference type="SAM" id="MobiDB-lite"/>
    </source>
</evidence>
<dbReference type="Proteomes" id="UP000558284">
    <property type="component" value="Unassembled WGS sequence"/>
</dbReference>
<evidence type="ECO:0008006" key="4">
    <source>
        <dbReference type="Google" id="ProtNLM"/>
    </source>
</evidence>
<proteinExistence type="predicted"/>
<comment type="caution">
    <text evidence="2">The sequence shown here is derived from an EMBL/GenBank/DDBJ whole genome shotgun (WGS) entry which is preliminary data.</text>
</comment>
<evidence type="ECO:0000313" key="3">
    <source>
        <dbReference type="Proteomes" id="UP000558284"/>
    </source>
</evidence>
<dbReference type="AlphaFoldDB" id="A0A838B8G4"/>
<name>A0A838B8G4_9HYPH</name>
<feature type="compositionally biased region" description="Basic and acidic residues" evidence="1">
    <location>
        <begin position="291"/>
        <end position="305"/>
    </location>
</feature>